<dbReference type="Proteomes" id="UP001556367">
    <property type="component" value="Unassembled WGS sequence"/>
</dbReference>
<dbReference type="InterPro" id="IPR050750">
    <property type="entry name" value="C5-MTase"/>
</dbReference>
<dbReference type="EC" id="2.1.1.204" evidence="4"/>
<dbReference type="PRINTS" id="PR00105">
    <property type="entry name" value="C5METTRFRASE"/>
</dbReference>
<sequence>MAPVIAWEFYSGIGGLHLALRRSKVSGHVVRAFDWDQTALQVYAANFGAGIVTKVDISSLSAAALDAEPSPAELWLLSPSCQPYTVLNPNAQGPADPRAKSFLHLIETVLPELVNSGSSAAPKRLLIENVAGFETSSTRHVLVSTLQRLGYNTMEFLLTPLQFGIPNSRLRYYLLASTRPLCSANPEAFAQIFGYIPGHSDHNWVDPRTASEADLAASDPQIAPIANFLDDHPEDDANLPHAIPDRVLQKWGRLFDIVLPSSCRSCCFTRGYTQLVERAGSILQMNENLNTTDVFTDFLDAQQKDESTALEILRPLRLRYFAPSELLRIFSFLPPSVSTGNSLVHEDFDFTWPETLSLKSKYRLIGNSVNVSVVTALIDFLYSE</sequence>
<accession>A0ABR3J4K1</accession>
<evidence type="ECO:0000256" key="3">
    <source>
        <dbReference type="ARBA" id="ARBA00022691"/>
    </source>
</evidence>
<protein>
    <recommendedName>
        <fullName evidence="5">tRNA (cytosine(38)-C(5))-methyltransferase</fullName>
        <ecNumber evidence="4">2.1.1.204</ecNumber>
    </recommendedName>
    <alternativeName>
        <fullName evidence="6">DNA (cytosine-5)-methyltransferase-like protein 2</fullName>
    </alternativeName>
</protein>
<dbReference type="PANTHER" id="PTHR46098">
    <property type="entry name" value="TRNA (CYTOSINE(38)-C(5))-METHYLTRANSFERASE"/>
    <property type="match status" value="1"/>
</dbReference>
<keyword evidence="3 7" id="KW-0949">S-adenosyl-L-methionine</keyword>
<proteinExistence type="inferred from homology"/>
<comment type="similarity">
    <text evidence="7">Belongs to the class I-like SAM-binding methyltransferase superfamily. C5-methyltransferase family.</text>
</comment>
<comment type="caution">
    <text evidence="8">The sequence shown here is derived from an EMBL/GenBank/DDBJ whole genome shotgun (WGS) entry which is preliminary data.</text>
</comment>
<keyword evidence="9" id="KW-1185">Reference proteome</keyword>
<evidence type="ECO:0000256" key="5">
    <source>
        <dbReference type="ARBA" id="ARBA00039681"/>
    </source>
</evidence>
<evidence type="ECO:0000256" key="4">
    <source>
        <dbReference type="ARBA" id="ARBA00039081"/>
    </source>
</evidence>
<evidence type="ECO:0000256" key="7">
    <source>
        <dbReference type="PROSITE-ProRule" id="PRU01016"/>
    </source>
</evidence>
<dbReference type="Pfam" id="PF00145">
    <property type="entry name" value="DNA_methylase"/>
    <property type="match status" value="1"/>
</dbReference>
<gene>
    <name evidence="8" type="ORF">HGRIS_007375</name>
</gene>
<dbReference type="Gene3D" id="3.90.120.10">
    <property type="entry name" value="DNA Methylase, subunit A, domain 2"/>
    <property type="match status" value="1"/>
</dbReference>
<feature type="active site" evidence="7">
    <location>
        <position position="81"/>
    </location>
</feature>
<evidence type="ECO:0000256" key="1">
    <source>
        <dbReference type="ARBA" id="ARBA00022603"/>
    </source>
</evidence>
<dbReference type="InterPro" id="IPR031303">
    <property type="entry name" value="C5_meth_CS"/>
</dbReference>
<dbReference type="InterPro" id="IPR001525">
    <property type="entry name" value="C5_MeTfrase"/>
</dbReference>
<name>A0ABR3J4K1_9AGAR</name>
<dbReference type="EMBL" id="JASNQZ010000011">
    <property type="protein sequence ID" value="KAL0950579.1"/>
    <property type="molecule type" value="Genomic_DNA"/>
</dbReference>
<evidence type="ECO:0000256" key="2">
    <source>
        <dbReference type="ARBA" id="ARBA00022679"/>
    </source>
</evidence>
<dbReference type="InterPro" id="IPR029063">
    <property type="entry name" value="SAM-dependent_MTases_sf"/>
</dbReference>
<dbReference type="PROSITE" id="PS51679">
    <property type="entry name" value="SAM_MT_C5"/>
    <property type="match status" value="1"/>
</dbReference>
<keyword evidence="2 7" id="KW-0808">Transferase</keyword>
<dbReference type="PROSITE" id="PS00095">
    <property type="entry name" value="C5_MTASE_2"/>
    <property type="match status" value="1"/>
</dbReference>
<evidence type="ECO:0000256" key="6">
    <source>
        <dbReference type="ARBA" id="ARBA00042810"/>
    </source>
</evidence>
<dbReference type="Gene3D" id="3.40.50.150">
    <property type="entry name" value="Vaccinia Virus protein VP39"/>
    <property type="match status" value="1"/>
</dbReference>
<dbReference type="SUPFAM" id="SSF53335">
    <property type="entry name" value="S-adenosyl-L-methionine-dependent methyltransferases"/>
    <property type="match status" value="1"/>
</dbReference>
<evidence type="ECO:0000313" key="8">
    <source>
        <dbReference type="EMBL" id="KAL0950579.1"/>
    </source>
</evidence>
<evidence type="ECO:0000313" key="9">
    <source>
        <dbReference type="Proteomes" id="UP001556367"/>
    </source>
</evidence>
<keyword evidence="1 7" id="KW-0489">Methyltransferase</keyword>
<reference evidence="9" key="1">
    <citation type="submission" date="2024-06" db="EMBL/GenBank/DDBJ databases">
        <title>Multi-omics analyses provide insights into the biosynthesis of the anticancer antibiotic pleurotin in Hohenbuehelia grisea.</title>
        <authorList>
            <person name="Weaver J.A."/>
            <person name="Alberti F."/>
        </authorList>
    </citation>
    <scope>NUCLEOTIDE SEQUENCE [LARGE SCALE GENOMIC DNA]</scope>
    <source>
        <strain evidence="9">T-177</strain>
    </source>
</reference>
<dbReference type="PANTHER" id="PTHR46098:SF1">
    <property type="entry name" value="TRNA (CYTOSINE(38)-C(5))-METHYLTRANSFERASE"/>
    <property type="match status" value="1"/>
</dbReference>
<organism evidence="8 9">
    <name type="scientific">Hohenbuehelia grisea</name>
    <dbReference type="NCBI Taxonomy" id="104357"/>
    <lineage>
        <taxon>Eukaryota</taxon>
        <taxon>Fungi</taxon>
        <taxon>Dikarya</taxon>
        <taxon>Basidiomycota</taxon>
        <taxon>Agaricomycotina</taxon>
        <taxon>Agaricomycetes</taxon>
        <taxon>Agaricomycetidae</taxon>
        <taxon>Agaricales</taxon>
        <taxon>Pleurotineae</taxon>
        <taxon>Pleurotaceae</taxon>
        <taxon>Hohenbuehelia</taxon>
    </lineage>
</organism>